<evidence type="ECO:0000313" key="1">
    <source>
        <dbReference type="EMBL" id="CAG8537540.1"/>
    </source>
</evidence>
<sequence length="81" mass="9570">MTIPTIFFVEFRELSTFYGHCYPNAIERWISSNAEDTYKMVKVEKLQVQDQMDTFFNQDAGKRYDLSGIQLCCTVEMFSMM</sequence>
<proteinExistence type="predicted"/>
<protein>
    <submittedName>
        <fullName evidence="1">10600_t:CDS:1</fullName>
    </submittedName>
</protein>
<name>A0A9N9ARI2_FUNMO</name>
<accession>A0A9N9ARI2</accession>
<evidence type="ECO:0000313" key="2">
    <source>
        <dbReference type="Proteomes" id="UP000789375"/>
    </source>
</evidence>
<dbReference type="EMBL" id="CAJVPP010001155">
    <property type="protein sequence ID" value="CAG8537540.1"/>
    <property type="molecule type" value="Genomic_DNA"/>
</dbReference>
<reference evidence="1" key="1">
    <citation type="submission" date="2021-06" db="EMBL/GenBank/DDBJ databases">
        <authorList>
            <person name="Kallberg Y."/>
            <person name="Tangrot J."/>
            <person name="Rosling A."/>
        </authorList>
    </citation>
    <scope>NUCLEOTIDE SEQUENCE</scope>
    <source>
        <strain evidence="1">87-6 pot B 2015</strain>
    </source>
</reference>
<gene>
    <name evidence="1" type="ORF">FMOSSE_LOCUS5817</name>
</gene>
<organism evidence="1 2">
    <name type="scientific">Funneliformis mosseae</name>
    <name type="common">Endomycorrhizal fungus</name>
    <name type="synonym">Glomus mosseae</name>
    <dbReference type="NCBI Taxonomy" id="27381"/>
    <lineage>
        <taxon>Eukaryota</taxon>
        <taxon>Fungi</taxon>
        <taxon>Fungi incertae sedis</taxon>
        <taxon>Mucoromycota</taxon>
        <taxon>Glomeromycotina</taxon>
        <taxon>Glomeromycetes</taxon>
        <taxon>Glomerales</taxon>
        <taxon>Glomeraceae</taxon>
        <taxon>Funneliformis</taxon>
    </lineage>
</organism>
<dbReference type="AlphaFoldDB" id="A0A9N9ARI2"/>
<comment type="caution">
    <text evidence="1">The sequence shown here is derived from an EMBL/GenBank/DDBJ whole genome shotgun (WGS) entry which is preliminary data.</text>
</comment>
<dbReference type="Proteomes" id="UP000789375">
    <property type="component" value="Unassembled WGS sequence"/>
</dbReference>
<keyword evidence="2" id="KW-1185">Reference proteome</keyword>